<accession>A0ABP1HW65</accession>
<gene>
    <name evidence="1" type="ORF">HINF_LOCUS18455</name>
</gene>
<dbReference type="Proteomes" id="UP001642409">
    <property type="component" value="Unassembled WGS sequence"/>
</dbReference>
<evidence type="ECO:0000313" key="1">
    <source>
        <dbReference type="EMBL" id="CAL6003544.1"/>
    </source>
</evidence>
<comment type="caution">
    <text evidence="1">The sequence shown here is derived from an EMBL/GenBank/DDBJ whole genome shotgun (WGS) entry which is preliminary data.</text>
</comment>
<keyword evidence="2" id="KW-1185">Reference proteome</keyword>
<dbReference type="EMBL" id="CAXDID020000047">
    <property type="protein sequence ID" value="CAL6003544.1"/>
    <property type="molecule type" value="Genomic_DNA"/>
</dbReference>
<organism evidence="1 2">
    <name type="scientific">Hexamita inflata</name>
    <dbReference type="NCBI Taxonomy" id="28002"/>
    <lineage>
        <taxon>Eukaryota</taxon>
        <taxon>Metamonada</taxon>
        <taxon>Diplomonadida</taxon>
        <taxon>Hexamitidae</taxon>
        <taxon>Hexamitinae</taxon>
        <taxon>Hexamita</taxon>
    </lineage>
</organism>
<proteinExistence type="predicted"/>
<name>A0ABP1HW65_9EUKA</name>
<evidence type="ECO:0000313" key="2">
    <source>
        <dbReference type="Proteomes" id="UP001642409"/>
    </source>
</evidence>
<protein>
    <submittedName>
        <fullName evidence="1">Uncharacterized protein</fullName>
    </submittedName>
</protein>
<reference evidence="1 2" key="1">
    <citation type="submission" date="2024-07" db="EMBL/GenBank/DDBJ databases">
        <authorList>
            <person name="Akdeniz Z."/>
        </authorList>
    </citation>
    <scope>NUCLEOTIDE SEQUENCE [LARGE SCALE GENOMIC DNA]</scope>
</reference>
<sequence length="142" mass="16353">MRGVVIPGHRVASGLNNNPKYPGGTLRMQLQFFKELGLDLSQYYLGTLNIQTSSTLKLIKPFKTFQNVKWCEDPAETFSFIQILLECKGDKTEGLIYWPHPETKPFHFQDSKVVEVLTVFNDKIKYGDEVTVHILNEEARFE</sequence>